<sequence length="115" mass="12182">MEKLLAQGLIIQPTSLPGQPTVPPVNIQGPLVGINNLGDIINLSLKFLLPLAAVVLFFVIVYGGYDLLMSQGNPEKISAGRNKITTGIIGFVLLVLSYVIVKLIAWIFGLGGGII</sequence>
<dbReference type="InterPro" id="IPR043993">
    <property type="entry name" value="T4SS_pilin"/>
</dbReference>
<evidence type="ECO:0000313" key="3">
    <source>
        <dbReference type="Proteomes" id="UP000176803"/>
    </source>
</evidence>
<dbReference type="EMBL" id="MGAC01000012">
    <property type="protein sequence ID" value="OGK38437.1"/>
    <property type="molecule type" value="Genomic_DNA"/>
</dbReference>
<comment type="caution">
    <text evidence="2">The sequence shown here is derived from an EMBL/GenBank/DDBJ whole genome shotgun (WGS) entry which is preliminary data.</text>
</comment>
<accession>A0A1F7I4Z5</accession>
<organism evidence="2 3">
    <name type="scientific">Candidatus Roizmanbacteria bacterium RIFCSPHIGHO2_12_FULL_41_11</name>
    <dbReference type="NCBI Taxonomy" id="1802052"/>
    <lineage>
        <taxon>Bacteria</taxon>
        <taxon>Candidatus Roizmaniibacteriota</taxon>
    </lineage>
</organism>
<name>A0A1F7I4Z5_9BACT</name>
<protein>
    <submittedName>
        <fullName evidence="2">Uncharacterized protein</fullName>
    </submittedName>
</protein>
<keyword evidence="1" id="KW-1133">Transmembrane helix</keyword>
<reference evidence="2 3" key="1">
    <citation type="journal article" date="2016" name="Nat. Commun.">
        <title>Thousands of microbial genomes shed light on interconnected biogeochemical processes in an aquifer system.</title>
        <authorList>
            <person name="Anantharaman K."/>
            <person name="Brown C.T."/>
            <person name="Hug L.A."/>
            <person name="Sharon I."/>
            <person name="Castelle C.J."/>
            <person name="Probst A.J."/>
            <person name="Thomas B.C."/>
            <person name="Singh A."/>
            <person name="Wilkins M.J."/>
            <person name="Karaoz U."/>
            <person name="Brodie E.L."/>
            <person name="Williams K.H."/>
            <person name="Hubbard S.S."/>
            <person name="Banfield J.F."/>
        </authorList>
    </citation>
    <scope>NUCLEOTIDE SEQUENCE [LARGE SCALE GENOMIC DNA]</scope>
</reference>
<evidence type="ECO:0000313" key="2">
    <source>
        <dbReference type="EMBL" id="OGK38437.1"/>
    </source>
</evidence>
<feature type="transmembrane region" description="Helical" evidence="1">
    <location>
        <begin position="47"/>
        <end position="68"/>
    </location>
</feature>
<evidence type="ECO:0000256" key="1">
    <source>
        <dbReference type="SAM" id="Phobius"/>
    </source>
</evidence>
<dbReference type="Pfam" id="PF18895">
    <property type="entry name" value="T4SS_pilin"/>
    <property type="match status" value="1"/>
</dbReference>
<gene>
    <name evidence="2" type="ORF">A3F03_02335</name>
</gene>
<keyword evidence="1" id="KW-0812">Transmembrane</keyword>
<keyword evidence="1" id="KW-0472">Membrane</keyword>
<dbReference type="Proteomes" id="UP000176803">
    <property type="component" value="Unassembled WGS sequence"/>
</dbReference>
<feature type="transmembrane region" description="Helical" evidence="1">
    <location>
        <begin position="88"/>
        <end position="109"/>
    </location>
</feature>
<dbReference type="AlphaFoldDB" id="A0A1F7I4Z5"/>
<proteinExistence type="predicted"/>